<proteinExistence type="predicted"/>
<keyword evidence="2" id="KW-0472">Membrane</keyword>
<evidence type="ECO:0000313" key="4">
    <source>
        <dbReference type="Proteomes" id="UP000550354"/>
    </source>
</evidence>
<feature type="transmembrane region" description="Helical" evidence="2">
    <location>
        <begin position="30"/>
        <end position="49"/>
    </location>
</feature>
<comment type="caution">
    <text evidence="3">The sequence shown here is derived from an EMBL/GenBank/DDBJ whole genome shotgun (WGS) entry which is preliminary data.</text>
</comment>
<protein>
    <submittedName>
        <fullName evidence="3">DUF4191 domain-containing protein</fullName>
    </submittedName>
</protein>
<evidence type="ECO:0000256" key="2">
    <source>
        <dbReference type="SAM" id="Phobius"/>
    </source>
</evidence>
<keyword evidence="2" id="KW-1133">Transmembrane helix</keyword>
<dbReference type="Pfam" id="PF13829">
    <property type="entry name" value="DUF4191"/>
    <property type="match status" value="1"/>
</dbReference>
<evidence type="ECO:0000256" key="1">
    <source>
        <dbReference type="SAM" id="MobiDB-lite"/>
    </source>
</evidence>
<feature type="region of interest" description="Disordered" evidence="1">
    <location>
        <begin position="213"/>
        <end position="250"/>
    </location>
</feature>
<dbReference type="RefSeq" id="WP_181756725.1">
    <property type="nucleotide sequence ID" value="NZ_JACEOG010000002.1"/>
</dbReference>
<name>A0A838XEL0_9ACTN</name>
<dbReference type="Proteomes" id="UP000550354">
    <property type="component" value="Unassembled WGS sequence"/>
</dbReference>
<keyword evidence="4" id="KW-1185">Reference proteome</keyword>
<dbReference type="InterPro" id="IPR025445">
    <property type="entry name" value="DUF4191"/>
</dbReference>
<gene>
    <name evidence="3" type="ORF">H1W00_15620</name>
</gene>
<sequence>MSSPAPAAPTGRIAQLRNAYQMTKRTQPRLGLLLLGVFVLTAAAMAALSLFIFGIWWLGIIIAVLLSLTTALLVTMIVFGKRAEKSMYEQAEGQLGAGAGALQMLRRGWDVKPAVGFTKQQDVVHRLVGRPGVVLVGEGQHARVSNLLGSEVKKHRRIVGDGVPITTLIVGRGEGEVPLPQLVKRVKKLKKAIKPAQQTDVLYKLKALDAMRPAAPMPRGPVPTSTRGARKMRRGCPSPRSAPATRRVAGVVAPLGDRVAGERSETHIEITLGRAEPRP</sequence>
<accession>A0A838XEL0</accession>
<reference evidence="3 4" key="1">
    <citation type="submission" date="2020-07" db="EMBL/GenBank/DDBJ databases">
        <title>Draft genome and description of Aeromicrobium phoceense strain Marseille-Q0843 isolated from healthy skin swab.</title>
        <authorList>
            <person name="Boxberger M."/>
            <person name="La Scola B."/>
        </authorList>
    </citation>
    <scope>NUCLEOTIDE SEQUENCE [LARGE SCALE GENOMIC DNA]</scope>
    <source>
        <strain evidence="3 4">Marseille-Q0843</strain>
    </source>
</reference>
<dbReference type="AlphaFoldDB" id="A0A838XEL0"/>
<organism evidence="3 4">
    <name type="scientific">Aeromicrobium phoceense</name>
    <dbReference type="NCBI Taxonomy" id="2754045"/>
    <lineage>
        <taxon>Bacteria</taxon>
        <taxon>Bacillati</taxon>
        <taxon>Actinomycetota</taxon>
        <taxon>Actinomycetes</taxon>
        <taxon>Propionibacteriales</taxon>
        <taxon>Nocardioidaceae</taxon>
        <taxon>Aeromicrobium</taxon>
    </lineage>
</organism>
<feature type="transmembrane region" description="Helical" evidence="2">
    <location>
        <begin position="55"/>
        <end position="79"/>
    </location>
</feature>
<keyword evidence="2" id="KW-0812">Transmembrane</keyword>
<dbReference type="EMBL" id="JACEOG010000002">
    <property type="protein sequence ID" value="MBA4609909.1"/>
    <property type="molecule type" value="Genomic_DNA"/>
</dbReference>
<evidence type="ECO:0000313" key="3">
    <source>
        <dbReference type="EMBL" id="MBA4609909.1"/>
    </source>
</evidence>